<evidence type="ECO:0000313" key="2">
    <source>
        <dbReference type="EMBL" id="VFV41905.1"/>
    </source>
</evidence>
<dbReference type="EMBL" id="CAAGRJ010031231">
    <property type="protein sequence ID" value="VFV41905.1"/>
    <property type="molecule type" value="Genomic_DNA"/>
</dbReference>
<dbReference type="GO" id="GO:0005840">
    <property type="term" value="C:ribosome"/>
    <property type="evidence" value="ECO:0007669"/>
    <property type="project" value="UniProtKB-KW"/>
</dbReference>
<gene>
    <name evidence="2" type="ORF">LYPA_23C022085</name>
</gene>
<keyword evidence="2" id="KW-0689">Ribosomal protein</keyword>
<keyword evidence="3" id="KW-1185">Reference proteome</keyword>
<feature type="region of interest" description="Disordered" evidence="1">
    <location>
        <begin position="75"/>
        <end position="98"/>
    </location>
</feature>
<dbReference type="AlphaFoldDB" id="A0A485P715"/>
<dbReference type="Proteomes" id="UP000386466">
    <property type="component" value="Unassembled WGS sequence"/>
</dbReference>
<protein>
    <submittedName>
        <fullName evidence="2">60s ribosomal protein l10a-like isoform</fullName>
    </submittedName>
</protein>
<evidence type="ECO:0000256" key="1">
    <source>
        <dbReference type="SAM" id="MobiDB-lite"/>
    </source>
</evidence>
<organism evidence="2 3">
    <name type="scientific">Lynx pardinus</name>
    <name type="common">Iberian lynx</name>
    <name type="synonym">Felis pardina</name>
    <dbReference type="NCBI Taxonomy" id="191816"/>
    <lineage>
        <taxon>Eukaryota</taxon>
        <taxon>Metazoa</taxon>
        <taxon>Chordata</taxon>
        <taxon>Craniata</taxon>
        <taxon>Vertebrata</taxon>
        <taxon>Euteleostomi</taxon>
        <taxon>Mammalia</taxon>
        <taxon>Eutheria</taxon>
        <taxon>Laurasiatheria</taxon>
        <taxon>Carnivora</taxon>
        <taxon>Feliformia</taxon>
        <taxon>Felidae</taxon>
        <taxon>Felinae</taxon>
        <taxon>Lynx</taxon>
    </lineage>
</organism>
<proteinExistence type="predicted"/>
<dbReference type="SUPFAM" id="SSF56808">
    <property type="entry name" value="Ribosomal protein L1"/>
    <property type="match status" value="1"/>
</dbReference>
<dbReference type="Gene3D" id="3.30.190.20">
    <property type="match status" value="1"/>
</dbReference>
<dbReference type="InterPro" id="IPR023674">
    <property type="entry name" value="Ribosomal_uL1-like"/>
</dbReference>
<evidence type="ECO:0000313" key="3">
    <source>
        <dbReference type="Proteomes" id="UP000386466"/>
    </source>
</evidence>
<name>A0A485P715_LYNPA</name>
<reference evidence="2 3" key="1">
    <citation type="submission" date="2019-01" db="EMBL/GenBank/DDBJ databases">
        <authorList>
            <person name="Alioto T."/>
            <person name="Alioto T."/>
        </authorList>
    </citation>
    <scope>NUCLEOTIDE SEQUENCE [LARGE SCALE GENOMIC DNA]</scope>
</reference>
<keyword evidence="2" id="KW-0687">Ribonucleoprotein</keyword>
<accession>A0A485P715</accession>
<sequence length="98" mass="11403">MSSKVSHDTRYEVVKKVLHGNQCTCLKFLEMVEFQIILKNNDAQKDKCFWSTVRLKSTPHPKFTICVLGDQQHRDEAKPVDVPHMETEETQQESKKIS</sequence>